<accession>A0A0D2V2N5</accession>
<keyword evidence="2" id="KW-1185">Reference proteome</keyword>
<evidence type="ECO:0008006" key="3">
    <source>
        <dbReference type="Google" id="ProtNLM"/>
    </source>
</evidence>
<reference evidence="1 2" key="1">
    <citation type="journal article" date="2012" name="Nature">
        <title>Repeated polyploidization of Gossypium genomes and the evolution of spinnable cotton fibres.</title>
        <authorList>
            <person name="Paterson A.H."/>
            <person name="Wendel J.F."/>
            <person name="Gundlach H."/>
            <person name="Guo H."/>
            <person name="Jenkins J."/>
            <person name="Jin D."/>
            <person name="Llewellyn D."/>
            <person name="Showmaker K.C."/>
            <person name="Shu S."/>
            <person name="Udall J."/>
            <person name="Yoo M.J."/>
            <person name="Byers R."/>
            <person name="Chen W."/>
            <person name="Doron-Faigenboim A."/>
            <person name="Duke M.V."/>
            <person name="Gong L."/>
            <person name="Grimwood J."/>
            <person name="Grover C."/>
            <person name="Grupp K."/>
            <person name="Hu G."/>
            <person name="Lee T.H."/>
            <person name="Li J."/>
            <person name="Lin L."/>
            <person name="Liu T."/>
            <person name="Marler B.S."/>
            <person name="Page J.T."/>
            <person name="Roberts A.W."/>
            <person name="Romanel E."/>
            <person name="Sanders W.S."/>
            <person name="Szadkowski E."/>
            <person name="Tan X."/>
            <person name="Tang H."/>
            <person name="Xu C."/>
            <person name="Wang J."/>
            <person name="Wang Z."/>
            <person name="Zhang D."/>
            <person name="Zhang L."/>
            <person name="Ashrafi H."/>
            <person name="Bedon F."/>
            <person name="Bowers J.E."/>
            <person name="Brubaker C.L."/>
            <person name="Chee P.W."/>
            <person name="Das S."/>
            <person name="Gingle A.R."/>
            <person name="Haigler C.H."/>
            <person name="Harker D."/>
            <person name="Hoffmann L.V."/>
            <person name="Hovav R."/>
            <person name="Jones D.C."/>
            <person name="Lemke C."/>
            <person name="Mansoor S."/>
            <person name="ur Rahman M."/>
            <person name="Rainville L.N."/>
            <person name="Rambani A."/>
            <person name="Reddy U.K."/>
            <person name="Rong J.K."/>
            <person name="Saranga Y."/>
            <person name="Scheffler B.E."/>
            <person name="Scheffler J.A."/>
            <person name="Stelly D.M."/>
            <person name="Triplett B.A."/>
            <person name="Van Deynze A."/>
            <person name="Vaslin M.F."/>
            <person name="Waghmare V.N."/>
            <person name="Walford S.A."/>
            <person name="Wright R.J."/>
            <person name="Zaki E.A."/>
            <person name="Zhang T."/>
            <person name="Dennis E.S."/>
            <person name="Mayer K.F."/>
            <person name="Peterson D.G."/>
            <person name="Rokhsar D.S."/>
            <person name="Wang X."/>
            <person name="Schmutz J."/>
        </authorList>
    </citation>
    <scope>NUCLEOTIDE SEQUENCE [LARGE SCALE GENOMIC DNA]</scope>
</reference>
<name>A0A0D2V2N5_GOSRA</name>
<sequence>MVDSDSIVALTRCINKKFRPWKYWHIFASIDEIKMSIHEELFRKSGRDTNGMADSLARSECFRSQMFFVCCSCNNHNQ</sequence>
<gene>
    <name evidence="1" type="ORF">B456_009G383900</name>
</gene>
<dbReference type="OMA" id="DTNGMAD"/>
<proteinExistence type="predicted"/>
<organism evidence="1 2">
    <name type="scientific">Gossypium raimondii</name>
    <name type="common">Peruvian cotton</name>
    <name type="synonym">Gossypium klotzschianum subsp. raimondii</name>
    <dbReference type="NCBI Taxonomy" id="29730"/>
    <lineage>
        <taxon>Eukaryota</taxon>
        <taxon>Viridiplantae</taxon>
        <taxon>Streptophyta</taxon>
        <taxon>Embryophyta</taxon>
        <taxon>Tracheophyta</taxon>
        <taxon>Spermatophyta</taxon>
        <taxon>Magnoliopsida</taxon>
        <taxon>eudicotyledons</taxon>
        <taxon>Gunneridae</taxon>
        <taxon>Pentapetalae</taxon>
        <taxon>rosids</taxon>
        <taxon>malvids</taxon>
        <taxon>Malvales</taxon>
        <taxon>Malvaceae</taxon>
        <taxon>Malvoideae</taxon>
        <taxon>Gossypium</taxon>
    </lineage>
</organism>
<evidence type="ECO:0000313" key="1">
    <source>
        <dbReference type="EMBL" id="KJB63180.1"/>
    </source>
</evidence>
<protein>
    <recommendedName>
        <fullName evidence="3">RNase H type-1 domain-containing protein</fullName>
    </recommendedName>
</protein>
<dbReference type="Proteomes" id="UP000032304">
    <property type="component" value="Chromosome 9"/>
</dbReference>
<dbReference type="EMBL" id="CM001748">
    <property type="protein sequence ID" value="KJB63180.1"/>
    <property type="molecule type" value="Genomic_DNA"/>
</dbReference>
<dbReference type="Gramene" id="KJB63180">
    <property type="protein sequence ID" value="KJB63180"/>
    <property type="gene ID" value="B456_009G383900"/>
</dbReference>
<dbReference type="AlphaFoldDB" id="A0A0D2V2N5"/>
<evidence type="ECO:0000313" key="2">
    <source>
        <dbReference type="Proteomes" id="UP000032304"/>
    </source>
</evidence>